<sequence>MAWMVLIVAGLLEVVWAYSMKISEGFSKLTPSILTIVFMAASFALLSYAMKSLPLGTAYTVWTGIGAVGSFLVGIFVLGEPANAMRMLAAVLIISGLVLMKVSSA</sequence>
<protein>
    <recommendedName>
        <fullName evidence="8">Guanidinium exporter</fullName>
    </recommendedName>
</protein>
<dbReference type="NCBIfam" id="NF008512">
    <property type="entry name" value="PRK11431.1"/>
    <property type="match status" value="1"/>
</dbReference>
<dbReference type="OrthoDB" id="9808638at2"/>
<dbReference type="AlphaFoldDB" id="A0A151Y182"/>
<comment type="caution">
    <text evidence="11">The sequence shown here is derived from an EMBL/GenBank/DDBJ whole genome shotgun (WGS) entry which is preliminary data.</text>
</comment>
<keyword evidence="4 9" id="KW-0812">Transmembrane</keyword>
<evidence type="ECO:0000256" key="4">
    <source>
        <dbReference type="ARBA" id="ARBA00022692"/>
    </source>
</evidence>
<dbReference type="Proteomes" id="UP000076276">
    <property type="component" value="Unassembled WGS sequence"/>
</dbReference>
<evidence type="ECO:0000256" key="3">
    <source>
        <dbReference type="ARBA" id="ARBA00022475"/>
    </source>
</evidence>
<accession>A0A151Y182</accession>
<dbReference type="SUPFAM" id="SSF103481">
    <property type="entry name" value="Multidrug resistance efflux transporter EmrE"/>
    <property type="match status" value="1"/>
</dbReference>
<dbReference type="Gene3D" id="1.10.3730.20">
    <property type="match status" value="1"/>
</dbReference>
<comment type="subcellular location">
    <subcellularLocation>
        <location evidence="1 9">Cell membrane</location>
        <topology evidence="1 9">Multi-pass membrane protein</topology>
    </subcellularLocation>
</comment>
<dbReference type="EMBL" id="LUAW01000023">
    <property type="protein sequence ID" value="KYQ71757.1"/>
    <property type="molecule type" value="Genomic_DNA"/>
</dbReference>
<dbReference type="FunFam" id="1.10.3730.20:FF:000001">
    <property type="entry name" value="Quaternary ammonium compound resistance transporter SugE"/>
    <property type="match status" value="1"/>
</dbReference>
<evidence type="ECO:0000256" key="6">
    <source>
        <dbReference type="ARBA" id="ARBA00023136"/>
    </source>
</evidence>
<evidence type="ECO:0000256" key="10">
    <source>
        <dbReference type="SAM" id="Phobius"/>
    </source>
</evidence>
<organism evidence="11 12">
    <name type="scientific">Acinetobacter pragensis</name>
    <dbReference type="NCBI Taxonomy" id="1806892"/>
    <lineage>
        <taxon>Bacteria</taxon>
        <taxon>Pseudomonadati</taxon>
        <taxon>Pseudomonadota</taxon>
        <taxon>Gammaproteobacteria</taxon>
        <taxon>Moraxellales</taxon>
        <taxon>Moraxellaceae</taxon>
        <taxon>Acinetobacter</taxon>
    </lineage>
</organism>
<evidence type="ECO:0000256" key="7">
    <source>
        <dbReference type="ARBA" id="ARBA00038151"/>
    </source>
</evidence>
<keyword evidence="6 10" id="KW-0472">Membrane</keyword>
<dbReference type="InterPro" id="IPR000390">
    <property type="entry name" value="Small_drug/metabolite_transptr"/>
</dbReference>
<dbReference type="RefSeq" id="WP_067669659.1">
    <property type="nucleotide sequence ID" value="NZ_CBCSIK010000006.1"/>
</dbReference>
<dbReference type="GO" id="GO:0005886">
    <property type="term" value="C:plasma membrane"/>
    <property type="evidence" value="ECO:0007669"/>
    <property type="project" value="UniProtKB-SubCell"/>
</dbReference>
<comment type="similarity">
    <text evidence="7">Belongs to the drug/metabolite transporter (DMT) superfamily. Small multidrug resistance (SMR) (TC 2.A.7.1) family. Gdx/SugE subfamily.</text>
</comment>
<keyword evidence="12" id="KW-1185">Reference proteome</keyword>
<evidence type="ECO:0000256" key="1">
    <source>
        <dbReference type="ARBA" id="ARBA00004651"/>
    </source>
</evidence>
<feature type="transmembrane region" description="Helical" evidence="10">
    <location>
        <begin position="33"/>
        <end position="50"/>
    </location>
</feature>
<keyword evidence="3" id="KW-1003">Cell membrane</keyword>
<dbReference type="Pfam" id="PF00893">
    <property type="entry name" value="Multi_Drug_Res"/>
    <property type="match status" value="1"/>
</dbReference>
<dbReference type="STRING" id="1806892.AZH43_02010"/>
<dbReference type="PANTHER" id="PTHR30561">
    <property type="entry name" value="SMR FAMILY PROTON-DEPENDENT DRUG EFFLUX TRANSPORTER SUGE"/>
    <property type="match status" value="1"/>
</dbReference>
<evidence type="ECO:0000256" key="8">
    <source>
        <dbReference type="ARBA" id="ARBA00039168"/>
    </source>
</evidence>
<keyword evidence="2" id="KW-0813">Transport</keyword>
<dbReference type="InterPro" id="IPR037185">
    <property type="entry name" value="EmrE-like"/>
</dbReference>
<proteinExistence type="inferred from homology"/>
<evidence type="ECO:0000256" key="2">
    <source>
        <dbReference type="ARBA" id="ARBA00022448"/>
    </source>
</evidence>
<dbReference type="GO" id="GO:1990961">
    <property type="term" value="P:xenobiotic detoxification by transmembrane export across the plasma membrane"/>
    <property type="evidence" value="ECO:0007669"/>
    <property type="project" value="UniProtKB-ARBA"/>
</dbReference>
<dbReference type="InterPro" id="IPR045324">
    <property type="entry name" value="Small_multidrug_res"/>
</dbReference>
<gene>
    <name evidence="11" type="ORF">AZH43_02010</name>
</gene>
<feature type="transmembrane region" description="Helical" evidence="10">
    <location>
        <begin position="57"/>
        <end position="78"/>
    </location>
</feature>
<dbReference type="GO" id="GO:0022857">
    <property type="term" value="F:transmembrane transporter activity"/>
    <property type="evidence" value="ECO:0007669"/>
    <property type="project" value="InterPro"/>
</dbReference>
<keyword evidence="5 10" id="KW-1133">Transmembrane helix</keyword>
<dbReference type="PANTHER" id="PTHR30561:SF0">
    <property type="entry name" value="GUANIDINIUM EXPORTER"/>
    <property type="match status" value="1"/>
</dbReference>
<feature type="transmembrane region" description="Helical" evidence="10">
    <location>
        <begin position="84"/>
        <end position="102"/>
    </location>
</feature>
<evidence type="ECO:0000256" key="9">
    <source>
        <dbReference type="RuleBase" id="RU003942"/>
    </source>
</evidence>
<evidence type="ECO:0000313" key="11">
    <source>
        <dbReference type="EMBL" id="KYQ71757.1"/>
    </source>
</evidence>
<reference evidence="11 12" key="1">
    <citation type="submission" date="2016-03" db="EMBL/GenBank/DDBJ databases">
        <title>Acinetobacter genomospecies 28 strain ANC 4149.</title>
        <authorList>
            <person name="Radolfova-Krizova L."/>
            <person name="Nemec A."/>
        </authorList>
    </citation>
    <scope>NUCLEOTIDE SEQUENCE [LARGE SCALE GENOMIC DNA]</scope>
    <source>
        <strain evidence="11 12">ANC 4149</strain>
    </source>
</reference>
<evidence type="ECO:0000256" key="5">
    <source>
        <dbReference type="ARBA" id="ARBA00022989"/>
    </source>
</evidence>
<name>A0A151Y182_9GAMM</name>
<evidence type="ECO:0000313" key="12">
    <source>
        <dbReference type="Proteomes" id="UP000076276"/>
    </source>
</evidence>